<accession>E6U5R3</accession>
<dbReference type="eggNOG" id="COG2315">
    <property type="taxonomic scope" value="Bacteria"/>
</dbReference>
<dbReference type="SUPFAM" id="SSF142906">
    <property type="entry name" value="YjbR-like"/>
    <property type="match status" value="1"/>
</dbReference>
<dbReference type="EMBL" id="CP002400">
    <property type="protein sequence ID" value="ADU26822.1"/>
    <property type="molecule type" value="Genomic_DNA"/>
</dbReference>
<evidence type="ECO:0008006" key="3">
    <source>
        <dbReference type="Google" id="ProtNLM"/>
    </source>
</evidence>
<dbReference type="PANTHER" id="PTHR35145:SF1">
    <property type="entry name" value="CYTOPLASMIC PROTEIN"/>
    <property type="match status" value="1"/>
</dbReference>
<protein>
    <recommendedName>
        <fullName evidence="3">MmcQ/YjbR family DNA-binding protein</fullName>
    </recommendedName>
</protein>
<proteinExistence type="predicted"/>
<keyword evidence="2" id="KW-1185">Reference proteome</keyword>
<reference evidence="1 2" key="1">
    <citation type="submission" date="2010-12" db="EMBL/GenBank/DDBJ databases">
        <title>Complete sequence of Ethanoligenens harbinense YUAN-3.</title>
        <authorList>
            <person name="Lucas S."/>
            <person name="Copeland A."/>
            <person name="Lapidus A."/>
            <person name="Cheng J.-F."/>
            <person name="Bruce D."/>
            <person name="Goodwin L."/>
            <person name="Pitluck S."/>
            <person name="Chertkov O."/>
            <person name="Misra M."/>
            <person name="Detter J.C."/>
            <person name="Han C."/>
            <person name="Tapia R."/>
            <person name="Land M."/>
            <person name="Hauser L."/>
            <person name="Jeffries C."/>
            <person name="Kyrpides N."/>
            <person name="Ivanova N."/>
            <person name="Mikhailova N."/>
            <person name="Wang A."/>
            <person name="Mouttaki H."/>
            <person name="He Z."/>
            <person name="Zhou J."/>
            <person name="Hemme C.L."/>
            <person name="Woyke T."/>
        </authorList>
    </citation>
    <scope>NUCLEOTIDE SEQUENCE [LARGE SCALE GENOMIC DNA]</scope>
    <source>
        <strain evidence="2">DSM 18485 / JCM 12961 / CGMCC 1.5033 / YUAN-3</strain>
    </source>
</reference>
<dbReference type="InterPro" id="IPR007351">
    <property type="entry name" value="YjbR"/>
</dbReference>
<evidence type="ECO:0000313" key="1">
    <source>
        <dbReference type="EMBL" id="ADU26822.1"/>
    </source>
</evidence>
<dbReference type="Pfam" id="PF04237">
    <property type="entry name" value="YjbR"/>
    <property type="match status" value="1"/>
</dbReference>
<evidence type="ECO:0000313" key="2">
    <source>
        <dbReference type="Proteomes" id="UP000001551"/>
    </source>
</evidence>
<dbReference type="InterPro" id="IPR038056">
    <property type="entry name" value="YjbR-like_sf"/>
</dbReference>
<dbReference type="InterPro" id="IPR058532">
    <property type="entry name" value="YjbR/MT2646/Rv2570-like"/>
</dbReference>
<dbReference type="KEGG" id="eha:Ethha_1279"/>
<organism evidence="1 2">
    <name type="scientific">Ethanoligenens harbinense (strain DSM 18485 / JCM 12961 / CGMCC 1.5033 / YUAN-3)</name>
    <dbReference type="NCBI Taxonomy" id="663278"/>
    <lineage>
        <taxon>Bacteria</taxon>
        <taxon>Bacillati</taxon>
        <taxon>Bacillota</taxon>
        <taxon>Clostridia</taxon>
        <taxon>Eubacteriales</taxon>
        <taxon>Oscillospiraceae</taxon>
        <taxon>Ethanoligenens</taxon>
    </lineage>
</organism>
<dbReference type="Gene3D" id="3.90.1150.30">
    <property type="match status" value="1"/>
</dbReference>
<name>E6U5R3_ETHHY</name>
<dbReference type="PANTHER" id="PTHR35145">
    <property type="entry name" value="CYTOPLASMIC PROTEIN-RELATED"/>
    <property type="match status" value="1"/>
</dbReference>
<dbReference type="AlphaFoldDB" id="E6U5R3"/>
<dbReference type="RefSeq" id="WP_013485177.1">
    <property type="nucleotide sequence ID" value="NC_014828.1"/>
</dbReference>
<gene>
    <name evidence="1" type="ordered locus">Ethha_1279</name>
</gene>
<dbReference type="STRING" id="663278.Ethha_1279"/>
<sequence length="125" mass="14745">MTESKTAGSMTRRELIEYCLTYPDAYEDYPFDERADVPGAWTVMRHGLNQKSFAFVYERDGLCVNLKCEPEQADFFRKVYAGVTPAYHMNKQHWNTVHLNSDVPWDELRDMIEHSYRLTMPKRGQ</sequence>
<dbReference type="Proteomes" id="UP000001551">
    <property type="component" value="Chromosome"/>
</dbReference>
<dbReference type="HOGENOM" id="CLU_105851_5_1_9"/>